<evidence type="ECO:0000256" key="1">
    <source>
        <dbReference type="SAM" id="Phobius"/>
    </source>
</evidence>
<feature type="transmembrane region" description="Helical" evidence="1">
    <location>
        <begin position="7"/>
        <end position="24"/>
    </location>
</feature>
<gene>
    <name evidence="2" type="ORF">ACFOSX_09705</name>
</gene>
<organism evidence="2 3">
    <name type="scientific">Winogradskyella maritima</name>
    <dbReference type="NCBI Taxonomy" id="1517766"/>
    <lineage>
        <taxon>Bacteria</taxon>
        <taxon>Pseudomonadati</taxon>
        <taxon>Bacteroidota</taxon>
        <taxon>Flavobacteriia</taxon>
        <taxon>Flavobacteriales</taxon>
        <taxon>Flavobacteriaceae</taxon>
        <taxon>Winogradskyella</taxon>
    </lineage>
</organism>
<evidence type="ECO:0000313" key="2">
    <source>
        <dbReference type="EMBL" id="MFC3877506.1"/>
    </source>
</evidence>
<proteinExistence type="predicted"/>
<comment type="caution">
    <text evidence="2">The sequence shown here is derived from an EMBL/GenBank/DDBJ whole genome shotgun (WGS) entry which is preliminary data.</text>
</comment>
<keyword evidence="1" id="KW-0812">Transmembrane</keyword>
<keyword evidence="1" id="KW-1133">Transmembrane helix</keyword>
<evidence type="ECO:0000313" key="3">
    <source>
        <dbReference type="Proteomes" id="UP001595812"/>
    </source>
</evidence>
<dbReference type="EMBL" id="JBHSAT010000004">
    <property type="protein sequence ID" value="MFC3877506.1"/>
    <property type="molecule type" value="Genomic_DNA"/>
</dbReference>
<dbReference type="RefSeq" id="WP_386099925.1">
    <property type="nucleotide sequence ID" value="NZ_JBHSAT010000004.1"/>
</dbReference>
<accession>A0ABV8AL30</accession>
<reference evidence="3" key="1">
    <citation type="journal article" date="2019" name="Int. J. Syst. Evol. Microbiol.">
        <title>The Global Catalogue of Microorganisms (GCM) 10K type strain sequencing project: providing services to taxonomists for standard genome sequencing and annotation.</title>
        <authorList>
            <consortium name="The Broad Institute Genomics Platform"/>
            <consortium name="The Broad Institute Genome Sequencing Center for Infectious Disease"/>
            <person name="Wu L."/>
            <person name="Ma J."/>
        </authorList>
    </citation>
    <scope>NUCLEOTIDE SEQUENCE [LARGE SCALE GENOMIC DNA]</scope>
    <source>
        <strain evidence="3">CECT 8979</strain>
    </source>
</reference>
<name>A0ABV8AL30_9FLAO</name>
<sequence>MLKKIGITILILVLVTIGLIYWSVSGSPKSFGRAVLVDFDSVEDINFKDYDSVLISASNAFNADGLKRFMQGHQYRDAWAAKVKVPILYLDSLNGGMTIVKEGGGKQTHSLRLLGGDSITYTIRSVNKDPKPLIPEFAKTLGLENIIEDGISAQHPYAAILAAALSKPANVISTYPKMFFVPEQNALGKYNEEYGNRLFLLEFETKSKKNWTPLDSISEIIDTDNLQKMRKKIGQRIQVDKRALIRSRLFDIIIGDWDRHAKQWGWAIQKVDSLNFKAIPVAGDRDNAFFMVDGIIPTMLSNKNAVKELRPFTSEVDYMEGLVYPFDRYFLLNTPPEMFKSEAKFLQNNLNNEAIEEALQKWPKTIRELNGEDIARKLKSRRDSINVYALEFKKIIDRQGPLANHLKGSKKLELNHGLQSCFECDN</sequence>
<dbReference type="Proteomes" id="UP001595812">
    <property type="component" value="Unassembled WGS sequence"/>
</dbReference>
<protein>
    <submittedName>
        <fullName evidence="2">Uncharacterized protein</fullName>
    </submittedName>
</protein>
<keyword evidence="1" id="KW-0472">Membrane</keyword>
<keyword evidence="3" id="KW-1185">Reference proteome</keyword>